<proteinExistence type="predicted"/>
<dbReference type="InterPro" id="IPR001173">
    <property type="entry name" value="Glyco_trans_2-like"/>
</dbReference>
<reference evidence="2 3" key="1">
    <citation type="submission" date="2019-02" db="EMBL/GenBank/DDBJ databases">
        <title>Isolation and identification of novel species under the genus Muribaculum.</title>
        <authorList>
            <person name="Miyake S."/>
            <person name="Ding Y."/>
            <person name="Low A."/>
            <person name="Soh M."/>
            <person name="Seedorf H."/>
        </authorList>
    </citation>
    <scope>NUCLEOTIDE SEQUENCE [LARGE SCALE GENOMIC DNA]</scope>
    <source>
        <strain evidence="2 3">TLL-A3</strain>
    </source>
</reference>
<dbReference type="EMBL" id="SJSA01000001">
    <property type="protein sequence ID" value="TGG39958.1"/>
    <property type="molecule type" value="Genomic_DNA"/>
</dbReference>
<dbReference type="CDD" id="cd00761">
    <property type="entry name" value="Glyco_tranf_GTA_type"/>
    <property type="match status" value="1"/>
</dbReference>
<keyword evidence="3" id="KW-1185">Reference proteome</keyword>
<dbReference type="InterPro" id="IPR029044">
    <property type="entry name" value="Nucleotide-diphossugar_trans"/>
</dbReference>
<dbReference type="Pfam" id="PF00535">
    <property type="entry name" value="Glycos_transf_2"/>
    <property type="match status" value="1"/>
</dbReference>
<protein>
    <submittedName>
        <fullName evidence="2">Glycosyltransferase family 2 protein</fullName>
    </submittedName>
</protein>
<sequence>MPAHVSIVIPVYNRAHTLGRTLASIDAQTMAPERVVIVDNNSTDSSLGIACEWAKGKSHVSVVTEPNPGACAARNRGLKEVDTEWTMFFDSDDVMLRTHIADFAEAVDAYPEAAIIGRDIITRFLDGSARRLYFMDGGDVMFHHLFRGSLSTQRYIARTALFRNAGGWNESLPGWNDFELGVRLILSADSASVVKLHGEPSVITYQQEQSISGLRFSDHPERWERSLDAIRSLFLVLPDDDSRRRQMLDWLDARAMILAAQYAREARVAEDACRDRSQRLASGVYDAVMSRTRHPRRMRMIYRHNLWFGRLTWMLVRMMF</sequence>
<dbReference type="PANTHER" id="PTHR43685:SF2">
    <property type="entry name" value="GLYCOSYLTRANSFERASE 2-LIKE DOMAIN-CONTAINING PROTEIN"/>
    <property type="match status" value="1"/>
</dbReference>
<dbReference type="GeneID" id="82149005"/>
<feature type="domain" description="Glycosyltransferase 2-like" evidence="1">
    <location>
        <begin position="6"/>
        <end position="118"/>
    </location>
</feature>
<dbReference type="PANTHER" id="PTHR43685">
    <property type="entry name" value="GLYCOSYLTRANSFERASE"/>
    <property type="match status" value="1"/>
</dbReference>
<dbReference type="InterPro" id="IPR050834">
    <property type="entry name" value="Glycosyltransf_2"/>
</dbReference>
<evidence type="ECO:0000313" key="3">
    <source>
        <dbReference type="Proteomes" id="UP000297635"/>
    </source>
</evidence>
<name>A0A4Z0V966_9BACT</name>
<evidence type="ECO:0000313" key="2">
    <source>
        <dbReference type="EMBL" id="TGG39958.1"/>
    </source>
</evidence>
<accession>A0A4Z0V966</accession>
<gene>
    <name evidence="2" type="ORF">EZ315_04310</name>
</gene>
<keyword evidence="2" id="KW-0808">Transferase</keyword>
<comment type="caution">
    <text evidence="2">The sequence shown here is derived from an EMBL/GenBank/DDBJ whole genome shotgun (WGS) entry which is preliminary data.</text>
</comment>
<organism evidence="2 3">
    <name type="scientific">Duncaniella freteri</name>
    <dbReference type="NCBI Taxonomy" id="2530391"/>
    <lineage>
        <taxon>Bacteria</taxon>
        <taxon>Pseudomonadati</taxon>
        <taxon>Bacteroidota</taxon>
        <taxon>Bacteroidia</taxon>
        <taxon>Bacteroidales</taxon>
        <taxon>Muribaculaceae</taxon>
        <taxon>Duncaniella</taxon>
    </lineage>
</organism>
<dbReference type="AlphaFoldDB" id="A0A4Z0V966"/>
<dbReference type="SUPFAM" id="SSF53448">
    <property type="entry name" value="Nucleotide-diphospho-sugar transferases"/>
    <property type="match status" value="1"/>
</dbReference>
<dbReference type="RefSeq" id="WP_135470917.1">
    <property type="nucleotide sequence ID" value="NZ_CASJDB010000015.1"/>
</dbReference>
<dbReference type="Gene3D" id="3.90.550.10">
    <property type="entry name" value="Spore Coat Polysaccharide Biosynthesis Protein SpsA, Chain A"/>
    <property type="match status" value="1"/>
</dbReference>
<dbReference type="Proteomes" id="UP000297635">
    <property type="component" value="Unassembled WGS sequence"/>
</dbReference>
<evidence type="ECO:0000259" key="1">
    <source>
        <dbReference type="Pfam" id="PF00535"/>
    </source>
</evidence>
<dbReference type="GO" id="GO:0016740">
    <property type="term" value="F:transferase activity"/>
    <property type="evidence" value="ECO:0007669"/>
    <property type="project" value="UniProtKB-KW"/>
</dbReference>